<dbReference type="SMART" id="SM00345">
    <property type="entry name" value="HTH_GNTR"/>
    <property type="match status" value="1"/>
</dbReference>
<evidence type="ECO:0000256" key="2">
    <source>
        <dbReference type="ARBA" id="ARBA00023125"/>
    </source>
</evidence>
<dbReference type="PROSITE" id="PS50949">
    <property type="entry name" value="HTH_GNTR"/>
    <property type="match status" value="1"/>
</dbReference>
<dbReference type="Gene3D" id="1.10.10.10">
    <property type="entry name" value="Winged helix-like DNA-binding domain superfamily/Winged helix DNA-binding domain"/>
    <property type="match status" value="1"/>
</dbReference>
<evidence type="ECO:0000259" key="4">
    <source>
        <dbReference type="PROSITE" id="PS50949"/>
    </source>
</evidence>
<dbReference type="InterPro" id="IPR000485">
    <property type="entry name" value="AsnC-type_HTH_dom"/>
</dbReference>
<dbReference type="InterPro" id="IPR011711">
    <property type="entry name" value="GntR_C"/>
</dbReference>
<dbReference type="Pfam" id="PF07729">
    <property type="entry name" value="FCD"/>
    <property type="match status" value="1"/>
</dbReference>
<dbReference type="SMART" id="SM00895">
    <property type="entry name" value="FCD"/>
    <property type="match status" value="1"/>
</dbReference>
<feature type="domain" description="HTH gntR-type" evidence="4">
    <location>
        <begin position="51"/>
        <end position="118"/>
    </location>
</feature>
<dbReference type="Gene3D" id="1.20.120.530">
    <property type="entry name" value="GntR ligand-binding domain-like"/>
    <property type="match status" value="1"/>
</dbReference>
<accession>A0A162QZL8</accession>
<dbReference type="InterPro" id="IPR000524">
    <property type="entry name" value="Tscrpt_reg_HTH_GntR"/>
</dbReference>
<name>A0A162QZL8_9CLOT</name>
<keyword evidence="6" id="KW-1185">Reference proteome</keyword>
<dbReference type="EMBL" id="LWAE01000010">
    <property type="protein sequence ID" value="KZL89197.1"/>
    <property type="molecule type" value="Genomic_DNA"/>
</dbReference>
<protein>
    <submittedName>
        <fullName evidence="5">HTH-type transcriptional regulator McbR</fullName>
    </submittedName>
</protein>
<evidence type="ECO:0000313" key="5">
    <source>
        <dbReference type="EMBL" id="KZL89197.1"/>
    </source>
</evidence>
<keyword evidence="3" id="KW-0804">Transcription</keyword>
<dbReference type="CDD" id="cd07377">
    <property type="entry name" value="WHTH_GntR"/>
    <property type="match status" value="1"/>
</dbReference>
<dbReference type="GO" id="GO:0003700">
    <property type="term" value="F:DNA-binding transcription factor activity"/>
    <property type="evidence" value="ECO:0007669"/>
    <property type="project" value="InterPro"/>
</dbReference>
<dbReference type="InterPro" id="IPR008920">
    <property type="entry name" value="TF_FadR/GntR_C"/>
</dbReference>
<dbReference type="STRING" id="1121326.CLMAG_54150"/>
<evidence type="ECO:0000256" key="3">
    <source>
        <dbReference type="ARBA" id="ARBA00023163"/>
    </source>
</evidence>
<dbReference type="GO" id="GO:0043565">
    <property type="term" value="F:sequence-specific DNA binding"/>
    <property type="evidence" value="ECO:0007669"/>
    <property type="project" value="InterPro"/>
</dbReference>
<dbReference type="Proteomes" id="UP000076603">
    <property type="component" value="Unassembled WGS sequence"/>
</dbReference>
<proteinExistence type="predicted"/>
<dbReference type="PANTHER" id="PTHR43537:SF5">
    <property type="entry name" value="UXU OPERON TRANSCRIPTIONAL REGULATOR"/>
    <property type="match status" value="1"/>
</dbReference>
<dbReference type="Pfam" id="PF00392">
    <property type="entry name" value="GntR"/>
    <property type="match status" value="1"/>
</dbReference>
<dbReference type="AlphaFoldDB" id="A0A162QZL8"/>
<gene>
    <name evidence="5" type="primary">mcbR_6</name>
    <name evidence="5" type="ORF">CLMAG_54150</name>
</gene>
<keyword evidence="2" id="KW-0238">DNA-binding</keyword>
<dbReference type="SUPFAM" id="SSF48008">
    <property type="entry name" value="GntR ligand-binding domain-like"/>
    <property type="match status" value="1"/>
</dbReference>
<keyword evidence="1" id="KW-0805">Transcription regulation</keyword>
<evidence type="ECO:0000313" key="6">
    <source>
        <dbReference type="Proteomes" id="UP000076603"/>
    </source>
</evidence>
<reference evidence="5 6" key="1">
    <citation type="submission" date="2016-04" db="EMBL/GenBank/DDBJ databases">
        <title>Genome sequence of Clostridium magnum DSM 2767.</title>
        <authorList>
            <person name="Poehlein A."/>
            <person name="Uhlig R."/>
            <person name="Fischer R."/>
            <person name="Bahl H."/>
            <person name="Daniel R."/>
        </authorList>
    </citation>
    <scope>NUCLEOTIDE SEQUENCE [LARGE SCALE GENOMIC DNA]</scope>
    <source>
        <strain evidence="5 6">DSM 2767</strain>
    </source>
</reference>
<dbReference type="InterPro" id="IPR036390">
    <property type="entry name" value="WH_DNA-bd_sf"/>
</dbReference>
<evidence type="ECO:0000256" key="1">
    <source>
        <dbReference type="ARBA" id="ARBA00023015"/>
    </source>
</evidence>
<dbReference type="PATRIC" id="fig|1121326.3.peg.5484"/>
<dbReference type="PRINTS" id="PR00033">
    <property type="entry name" value="HTHASNC"/>
</dbReference>
<sequence length="263" mass="30919">MENQAILFENNRLNKTLFARMTRFDIIVDITQQGGTVMLEKNEKRPLRSRTLFREEIRDRIIDAILSNELKPGERIVETRLAKELGVSQSPVREAIRELEMIGLVETRPFQGSYVREITLKDVMDSERVRLALEKLAIKDTVEIINDEQIEELKKILIEMEEAAKNKEIDLFVRNDVLFHKKIVEIPNNQTLFRLWDQCHIKDWTFIFTKLTYKDLDFLALRHEDIYNALKSRDKKKAVDSIINHHDGLVEMFKTAKNDGSSY</sequence>
<dbReference type="InterPro" id="IPR036388">
    <property type="entry name" value="WH-like_DNA-bd_sf"/>
</dbReference>
<comment type="caution">
    <text evidence="5">The sequence shown here is derived from an EMBL/GenBank/DDBJ whole genome shotgun (WGS) entry which is preliminary data.</text>
</comment>
<dbReference type="SUPFAM" id="SSF46785">
    <property type="entry name" value="Winged helix' DNA-binding domain"/>
    <property type="match status" value="1"/>
</dbReference>
<dbReference type="PANTHER" id="PTHR43537">
    <property type="entry name" value="TRANSCRIPTIONAL REGULATOR, GNTR FAMILY"/>
    <property type="match status" value="1"/>
</dbReference>
<organism evidence="5 6">
    <name type="scientific">Clostridium magnum DSM 2767</name>
    <dbReference type="NCBI Taxonomy" id="1121326"/>
    <lineage>
        <taxon>Bacteria</taxon>
        <taxon>Bacillati</taxon>
        <taxon>Bacillota</taxon>
        <taxon>Clostridia</taxon>
        <taxon>Eubacteriales</taxon>
        <taxon>Clostridiaceae</taxon>
        <taxon>Clostridium</taxon>
    </lineage>
</organism>